<keyword evidence="8" id="KW-1185">Reference proteome</keyword>
<evidence type="ECO:0000256" key="3">
    <source>
        <dbReference type="ARBA" id="ARBA00022801"/>
    </source>
</evidence>
<dbReference type="PANTHER" id="PTHR42693:SF53">
    <property type="entry name" value="ENDO-4-O-SULFATASE"/>
    <property type="match status" value="1"/>
</dbReference>
<dbReference type="EMBL" id="CP036279">
    <property type="protein sequence ID" value="QDU62215.1"/>
    <property type="molecule type" value="Genomic_DNA"/>
</dbReference>
<evidence type="ECO:0000256" key="1">
    <source>
        <dbReference type="ARBA" id="ARBA00008779"/>
    </source>
</evidence>
<dbReference type="InterPro" id="IPR024607">
    <property type="entry name" value="Sulfatase_CS"/>
</dbReference>
<dbReference type="PROSITE" id="PS00523">
    <property type="entry name" value="SULFATASE_1"/>
    <property type="match status" value="1"/>
</dbReference>
<evidence type="ECO:0000313" key="7">
    <source>
        <dbReference type="EMBL" id="QDU62215.1"/>
    </source>
</evidence>
<accession>A0A518B5G4</accession>
<evidence type="ECO:0000313" key="8">
    <source>
        <dbReference type="Proteomes" id="UP000317093"/>
    </source>
</evidence>
<feature type="region of interest" description="Disordered" evidence="5">
    <location>
        <begin position="1"/>
        <end position="23"/>
    </location>
</feature>
<name>A0A518B5G4_9BACT</name>
<dbReference type="InterPro" id="IPR050738">
    <property type="entry name" value="Sulfatase"/>
</dbReference>
<proteinExistence type="inferred from homology"/>
<dbReference type="GO" id="GO:0046872">
    <property type="term" value="F:metal ion binding"/>
    <property type="evidence" value="ECO:0007669"/>
    <property type="project" value="UniProtKB-KW"/>
</dbReference>
<dbReference type="KEGG" id="knv:Pan216_30820"/>
<evidence type="ECO:0000256" key="2">
    <source>
        <dbReference type="ARBA" id="ARBA00022723"/>
    </source>
</evidence>
<keyword evidence="3 7" id="KW-0378">Hydrolase</keyword>
<evidence type="ECO:0000256" key="5">
    <source>
        <dbReference type="SAM" id="MobiDB-lite"/>
    </source>
</evidence>
<dbReference type="EC" id="3.1.6.1" evidence="7"/>
<comment type="similarity">
    <text evidence="1">Belongs to the sulfatase family.</text>
</comment>
<dbReference type="InterPro" id="IPR017850">
    <property type="entry name" value="Alkaline_phosphatase_core_sf"/>
</dbReference>
<dbReference type="CDD" id="cd16145">
    <property type="entry name" value="ARS_like"/>
    <property type="match status" value="1"/>
</dbReference>
<dbReference type="SUPFAM" id="SSF53649">
    <property type="entry name" value="Alkaline phosphatase-like"/>
    <property type="match status" value="1"/>
</dbReference>
<evidence type="ECO:0000259" key="6">
    <source>
        <dbReference type="Pfam" id="PF00884"/>
    </source>
</evidence>
<gene>
    <name evidence="7" type="primary">atsA_31</name>
    <name evidence="7" type="ORF">Pan216_30820</name>
</gene>
<dbReference type="Gene3D" id="3.40.720.10">
    <property type="entry name" value="Alkaline Phosphatase, subunit A"/>
    <property type="match status" value="1"/>
</dbReference>
<dbReference type="GO" id="GO:0004065">
    <property type="term" value="F:arylsulfatase activity"/>
    <property type="evidence" value="ECO:0007669"/>
    <property type="project" value="UniProtKB-EC"/>
</dbReference>
<dbReference type="Proteomes" id="UP000317093">
    <property type="component" value="Chromosome"/>
</dbReference>
<dbReference type="Pfam" id="PF00884">
    <property type="entry name" value="Sulfatase"/>
    <property type="match status" value="1"/>
</dbReference>
<dbReference type="PANTHER" id="PTHR42693">
    <property type="entry name" value="ARYLSULFATASE FAMILY MEMBER"/>
    <property type="match status" value="1"/>
</dbReference>
<sequence length="513" mass="57690">MTKRFTALFSHRQDQPARAHQERDDMKRSLSLLALLLLLPSVVAANEKNSRPPNVVLIMADDLGYHELGCYGQKWIKTPNIDRIAAQGIRFTQFYSGNAVCAPARCCLMTGKHPGHAFIRTNNAAKHLHHLASKFGWEFDGQRPIPDDEVTLAEVLKQKGYATAAIGKWGLGHFGTSGDPNKQGFDLFYGFNCQRHAHNHYPRFLWRNHKKEVLPGNDRTLNGETYSQDKFTEVALEFIRENKDRPFFLYLPFAIPHLSIQAPEKSVAEYRGKIPEEDYKHKGYLQHPTPRAGYAAMITHMDRDIGKILSLVGKLGLNDETLVIFTSDNGPTYERLGGSDSEFFESAGPMRGLKGSLYEGGIRVPLVAKWPGHIKPDSTSDHLCAFWDLMPTIAQLAGTKTPKGIDGISFAPTLLGEPGKQKEHDYLYWEFPSYGGQQAVRMGKWKGIRQNMLKKNNPDPLRIELYDLDADIGETNDVAQANPDVVERIRTAMKEAHDPSELFPIKPIDGTQQ</sequence>
<dbReference type="Gene3D" id="3.30.1120.10">
    <property type="match status" value="1"/>
</dbReference>
<organism evidence="7 8">
    <name type="scientific">Kolteria novifilia</name>
    <dbReference type="NCBI Taxonomy" id="2527975"/>
    <lineage>
        <taxon>Bacteria</taxon>
        <taxon>Pseudomonadati</taxon>
        <taxon>Planctomycetota</taxon>
        <taxon>Planctomycetia</taxon>
        <taxon>Kolteriales</taxon>
        <taxon>Kolteriaceae</taxon>
        <taxon>Kolteria</taxon>
    </lineage>
</organism>
<reference evidence="7 8" key="1">
    <citation type="submission" date="2019-02" db="EMBL/GenBank/DDBJ databases">
        <title>Deep-cultivation of Planctomycetes and their phenomic and genomic characterization uncovers novel biology.</title>
        <authorList>
            <person name="Wiegand S."/>
            <person name="Jogler M."/>
            <person name="Boedeker C."/>
            <person name="Pinto D."/>
            <person name="Vollmers J."/>
            <person name="Rivas-Marin E."/>
            <person name="Kohn T."/>
            <person name="Peeters S.H."/>
            <person name="Heuer A."/>
            <person name="Rast P."/>
            <person name="Oberbeckmann S."/>
            <person name="Bunk B."/>
            <person name="Jeske O."/>
            <person name="Meyerdierks A."/>
            <person name="Storesund J.E."/>
            <person name="Kallscheuer N."/>
            <person name="Luecker S."/>
            <person name="Lage O.M."/>
            <person name="Pohl T."/>
            <person name="Merkel B.J."/>
            <person name="Hornburger P."/>
            <person name="Mueller R.-W."/>
            <person name="Bruemmer F."/>
            <person name="Labrenz M."/>
            <person name="Spormann A.M."/>
            <person name="Op den Camp H."/>
            <person name="Overmann J."/>
            <person name="Amann R."/>
            <person name="Jetten M.S.M."/>
            <person name="Mascher T."/>
            <person name="Medema M.H."/>
            <person name="Devos D.P."/>
            <person name="Kaster A.-K."/>
            <person name="Ovreas L."/>
            <person name="Rohde M."/>
            <person name="Galperin M.Y."/>
            <person name="Jogler C."/>
        </authorList>
    </citation>
    <scope>NUCLEOTIDE SEQUENCE [LARGE SCALE GENOMIC DNA]</scope>
    <source>
        <strain evidence="7 8">Pan216</strain>
    </source>
</reference>
<evidence type="ECO:0000256" key="4">
    <source>
        <dbReference type="ARBA" id="ARBA00022837"/>
    </source>
</evidence>
<dbReference type="InterPro" id="IPR000917">
    <property type="entry name" value="Sulfatase_N"/>
</dbReference>
<feature type="compositionally biased region" description="Basic and acidic residues" evidence="5">
    <location>
        <begin position="11"/>
        <end position="23"/>
    </location>
</feature>
<dbReference type="AlphaFoldDB" id="A0A518B5G4"/>
<feature type="domain" description="Sulfatase N-terminal" evidence="6">
    <location>
        <begin position="53"/>
        <end position="398"/>
    </location>
</feature>
<protein>
    <submittedName>
        <fullName evidence="7">Arylsulfatase</fullName>
        <ecNumber evidence="7">3.1.6.1</ecNumber>
    </submittedName>
</protein>
<keyword evidence="2" id="KW-0479">Metal-binding</keyword>
<keyword evidence="4" id="KW-0106">Calcium</keyword>